<dbReference type="PhylomeDB" id="B4J5V6"/>
<keyword evidence="2" id="KW-1185">Reference proteome</keyword>
<gene>
    <name evidence="1" type="primary">Dgri\GH21087</name>
    <name evidence="1" type="ORF">Dgri_GH21087</name>
</gene>
<dbReference type="PANTHER" id="PTHR20977">
    <property type="entry name" value="AT13385P-RELATED"/>
    <property type="match status" value="1"/>
</dbReference>
<dbReference type="OMA" id="YPPECCP"/>
<dbReference type="Proteomes" id="UP000001070">
    <property type="component" value="Unassembled WGS sequence"/>
</dbReference>
<protein>
    <submittedName>
        <fullName evidence="1">GH21087</fullName>
    </submittedName>
</protein>
<dbReference type="eggNOG" id="ENOG502TDQY">
    <property type="taxonomic scope" value="Eukaryota"/>
</dbReference>
<reference evidence="1 2" key="1">
    <citation type="journal article" date="2007" name="Nature">
        <title>Evolution of genes and genomes on the Drosophila phylogeny.</title>
        <authorList>
            <consortium name="Drosophila 12 Genomes Consortium"/>
            <person name="Clark A.G."/>
            <person name="Eisen M.B."/>
            <person name="Smith D.R."/>
            <person name="Bergman C.M."/>
            <person name="Oliver B."/>
            <person name="Markow T.A."/>
            <person name="Kaufman T.C."/>
            <person name="Kellis M."/>
            <person name="Gelbart W."/>
            <person name="Iyer V.N."/>
            <person name="Pollard D.A."/>
            <person name="Sackton T.B."/>
            <person name="Larracuente A.M."/>
            <person name="Singh N.D."/>
            <person name="Abad J.P."/>
            <person name="Abt D.N."/>
            <person name="Adryan B."/>
            <person name="Aguade M."/>
            <person name="Akashi H."/>
            <person name="Anderson W.W."/>
            <person name="Aquadro C.F."/>
            <person name="Ardell D.H."/>
            <person name="Arguello R."/>
            <person name="Artieri C.G."/>
            <person name="Barbash D.A."/>
            <person name="Barker D."/>
            <person name="Barsanti P."/>
            <person name="Batterham P."/>
            <person name="Batzoglou S."/>
            <person name="Begun D."/>
            <person name="Bhutkar A."/>
            <person name="Blanco E."/>
            <person name="Bosak S.A."/>
            <person name="Bradley R.K."/>
            <person name="Brand A.D."/>
            <person name="Brent M.R."/>
            <person name="Brooks A.N."/>
            <person name="Brown R.H."/>
            <person name="Butlin R.K."/>
            <person name="Caggese C."/>
            <person name="Calvi B.R."/>
            <person name="Bernardo de Carvalho A."/>
            <person name="Caspi A."/>
            <person name="Castrezana S."/>
            <person name="Celniker S.E."/>
            <person name="Chang J.L."/>
            <person name="Chapple C."/>
            <person name="Chatterji S."/>
            <person name="Chinwalla A."/>
            <person name="Civetta A."/>
            <person name="Clifton S.W."/>
            <person name="Comeron J.M."/>
            <person name="Costello J.C."/>
            <person name="Coyne J.A."/>
            <person name="Daub J."/>
            <person name="David R.G."/>
            <person name="Delcher A.L."/>
            <person name="Delehaunty K."/>
            <person name="Do C.B."/>
            <person name="Ebling H."/>
            <person name="Edwards K."/>
            <person name="Eickbush T."/>
            <person name="Evans J.D."/>
            <person name="Filipski A."/>
            <person name="Findeiss S."/>
            <person name="Freyhult E."/>
            <person name="Fulton L."/>
            <person name="Fulton R."/>
            <person name="Garcia A.C."/>
            <person name="Gardiner A."/>
            <person name="Garfield D.A."/>
            <person name="Garvin B.E."/>
            <person name="Gibson G."/>
            <person name="Gilbert D."/>
            <person name="Gnerre S."/>
            <person name="Godfrey J."/>
            <person name="Good R."/>
            <person name="Gotea V."/>
            <person name="Gravely B."/>
            <person name="Greenberg A.J."/>
            <person name="Griffiths-Jones S."/>
            <person name="Gross S."/>
            <person name="Guigo R."/>
            <person name="Gustafson E.A."/>
            <person name="Haerty W."/>
            <person name="Hahn M.W."/>
            <person name="Halligan D.L."/>
            <person name="Halpern A.L."/>
            <person name="Halter G.M."/>
            <person name="Han M.V."/>
            <person name="Heger A."/>
            <person name="Hillier L."/>
            <person name="Hinrichs A.S."/>
            <person name="Holmes I."/>
            <person name="Hoskins R.A."/>
            <person name="Hubisz M.J."/>
            <person name="Hultmark D."/>
            <person name="Huntley M.A."/>
            <person name="Jaffe D.B."/>
            <person name="Jagadeeshan S."/>
            <person name="Jeck W.R."/>
            <person name="Johnson J."/>
            <person name="Jones C.D."/>
            <person name="Jordan W.C."/>
            <person name="Karpen G.H."/>
            <person name="Kataoka E."/>
            <person name="Keightley P.D."/>
            <person name="Kheradpour P."/>
            <person name="Kirkness E.F."/>
            <person name="Koerich L.B."/>
            <person name="Kristiansen K."/>
            <person name="Kudrna D."/>
            <person name="Kulathinal R.J."/>
            <person name="Kumar S."/>
            <person name="Kwok R."/>
            <person name="Lander E."/>
            <person name="Langley C.H."/>
            <person name="Lapoint R."/>
            <person name="Lazzaro B.P."/>
            <person name="Lee S.J."/>
            <person name="Levesque L."/>
            <person name="Li R."/>
            <person name="Lin C.F."/>
            <person name="Lin M.F."/>
            <person name="Lindblad-Toh K."/>
            <person name="Llopart A."/>
            <person name="Long M."/>
            <person name="Low L."/>
            <person name="Lozovsky E."/>
            <person name="Lu J."/>
            <person name="Luo M."/>
            <person name="Machado C.A."/>
            <person name="Makalowski W."/>
            <person name="Marzo M."/>
            <person name="Matsuda M."/>
            <person name="Matzkin L."/>
            <person name="McAllister B."/>
            <person name="McBride C.S."/>
            <person name="McKernan B."/>
            <person name="McKernan K."/>
            <person name="Mendez-Lago M."/>
            <person name="Minx P."/>
            <person name="Mollenhauer M.U."/>
            <person name="Montooth K."/>
            <person name="Mount S.M."/>
            <person name="Mu X."/>
            <person name="Myers E."/>
            <person name="Negre B."/>
            <person name="Newfeld S."/>
            <person name="Nielsen R."/>
            <person name="Noor M.A."/>
            <person name="O'Grady P."/>
            <person name="Pachter L."/>
            <person name="Papaceit M."/>
            <person name="Parisi M.J."/>
            <person name="Parisi M."/>
            <person name="Parts L."/>
            <person name="Pedersen J.S."/>
            <person name="Pesole G."/>
            <person name="Phillippy A.M."/>
            <person name="Ponting C.P."/>
            <person name="Pop M."/>
            <person name="Porcelli D."/>
            <person name="Powell J.R."/>
            <person name="Prohaska S."/>
            <person name="Pruitt K."/>
            <person name="Puig M."/>
            <person name="Quesneville H."/>
            <person name="Ram K.R."/>
            <person name="Rand D."/>
            <person name="Rasmussen M.D."/>
            <person name="Reed L.K."/>
            <person name="Reenan R."/>
            <person name="Reily A."/>
            <person name="Remington K.A."/>
            <person name="Rieger T.T."/>
            <person name="Ritchie M.G."/>
            <person name="Robin C."/>
            <person name="Rogers Y.H."/>
            <person name="Rohde C."/>
            <person name="Rozas J."/>
            <person name="Rubenfield M.J."/>
            <person name="Ruiz A."/>
            <person name="Russo S."/>
            <person name="Salzberg S.L."/>
            <person name="Sanchez-Gracia A."/>
            <person name="Saranga D.J."/>
            <person name="Sato H."/>
            <person name="Schaeffer S.W."/>
            <person name="Schatz M.C."/>
            <person name="Schlenke T."/>
            <person name="Schwartz R."/>
            <person name="Segarra C."/>
            <person name="Singh R.S."/>
            <person name="Sirot L."/>
            <person name="Sirota M."/>
            <person name="Sisneros N.B."/>
            <person name="Smith C.D."/>
            <person name="Smith T.F."/>
            <person name="Spieth J."/>
            <person name="Stage D.E."/>
            <person name="Stark A."/>
            <person name="Stephan W."/>
            <person name="Strausberg R.L."/>
            <person name="Strempel S."/>
            <person name="Sturgill D."/>
            <person name="Sutton G."/>
            <person name="Sutton G.G."/>
            <person name="Tao W."/>
            <person name="Teichmann S."/>
            <person name="Tobari Y.N."/>
            <person name="Tomimura Y."/>
            <person name="Tsolas J.M."/>
            <person name="Valente V.L."/>
            <person name="Venter E."/>
            <person name="Venter J.C."/>
            <person name="Vicario S."/>
            <person name="Vieira F.G."/>
            <person name="Vilella A.J."/>
            <person name="Villasante A."/>
            <person name="Walenz B."/>
            <person name="Wang J."/>
            <person name="Wasserman M."/>
            <person name="Watts T."/>
            <person name="Wilson D."/>
            <person name="Wilson R.K."/>
            <person name="Wing R.A."/>
            <person name="Wolfner M.F."/>
            <person name="Wong A."/>
            <person name="Wong G.K."/>
            <person name="Wu C.I."/>
            <person name="Wu G."/>
            <person name="Yamamoto D."/>
            <person name="Yang H.P."/>
            <person name="Yang S.P."/>
            <person name="Yorke J.A."/>
            <person name="Yoshida K."/>
            <person name="Zdobnov E."/>
            <person name="Zhang P."/>
            <person name="Zhang Y."/>
            <person name="Zimin A.V."/>
            <person name="Baldwin J."/>
            <person name="Abdouelleil A."/>
            <person name="Abdulkadir J."/>
            <person name="Abebe A."/>
            <person name="Abera B."/>
            <person name="Abreu J."/>
            <person name="Acer S.C."/>
            <person name="Aftuck L."/>
            <person name="Alexander A."/>
            <person name="An P."/>
            <person name="Anderson E."/>
            <person name="Anderson S."/>
            <person name="Arachi H."/>
            <person name="Azer M."/>
            <person name="Bachantsang P."/>
            <person name="Barry A."/>
            <person name="Bayul T."/>
            <person name="Berlin A."/>
            <person name="Bessette D."/>
            <person name="Bloom T."/>
            <person name="Blye J."/>
            <person name="Boguslavskiy L."/>
            <person name="Bonnet C."/>
            <person name="Boukhgalter B."/>
            <person name="Bourzgui I."/>
            <person name="Brown A."/>
            <person name="Cahill P."/>
            <person name="Channer S."/>
            <person name="Cheshatsang Y."/>
            <person name="Chuda L."/>
            <person name="Citroen M."/>
            <person name="Collymore A."/>
            <person name="Cooke P."/>
            <person name="Costello M."/>
            <person name="D'Aco K."/>
            <person name="Daza R."/>
            <person name="De Haan G."/>
            <person name="DeGray S."/>
            <person name="DeMaso C."/>
            <person name="Dhargay N."/>
            <person name="Dooley K."/>
            <person name="Dooley E."/>
            <person name="Doricent M."/>
            <person name="Dorje P."/>
            <person name="Dorjee K."/>
            <person name="Dupes A."/>
            <person name="Elong R."/>
            <person name="Falk J."/>
            <person name="Farina A."/>
            <person name="Faro S."/>
            <person name="Ferguson D."/>
            <person name="Fisher S."/>
            <person name="Foley C.D."/>
            <person name="Franke A."/>
            <person name="Friedrich D."/>
            <person name="Gadbois L."/>
            <person name="Gearin G."/>
            <person name="Gearin C.R."/>
            <person name="Giannoukos G."/>
            <person name="Goode T."/>
            <person name="Graham J."/>
            <person name="Grandbois E."/>
            <person name="Grewal S."/>
            <person name="Gyaltsen K."/>
            <person name="Hafez N."/>
            <person name="Hagos B."/>
            <person name="Hall J."/>
            <person name="Henson C."/>
            <person name="Hollinger A."/>
            <person name="Honan T."/>
            <person name="Huard M.D."/>
            <person name="Hughes L."/>
            <person name="Hurhula B."/>
            <person name="Husby M.E."/>
            <person name="Kamat A."/>
            <person name="Kanga B."/>
            <person name="Kashin S."/>
            <person name="Khazanovich D."/>
            <person name="Kisner P."/>
            <person name="Lance K."/>
            <person name="Lara M."/>
            <person name="Lee W."/>
            <person name="Lennon N."/>
            <person name="Letendre F."/>
            <person name="LeVine R."/>
            <person name="Lipovsky A."/>
            <person name="Liu X."/>
            <person name="Liu J."/>
            <person name="Liu S."/>
            <person name="Lokyitsang T."/>
            <person name="Lokyitsang Y."/>
            <person name="Lubonja R."/>
            <person name="Lui A."/>
            <person name="MacDonald P."/>
            <person name="Magnisalis V."/>
            <person name="Maru K."/>
            <person name="Matthews C."/>
            <person name="McCusker W."/>
            <person name="McDonough S."/>
            <person name="Mehta T."/>
            <person name="Meldrim J."/>
            <person name="Meneus L."/>
            <person name="Mihai O."/>
            <person name="Mihalev A."/>
            <person name="Mihova T."/>
            <person name="Mittelman R."/>
            <person name="Mlenga V."/>
            <person name="Montmayeur A."/>
            <person name="Mulrain L."/>
            <person name="Navidi A."/>
            <person name="Naylor J."/>
            <person name="Negash T."/>
            <person name="Nguyen T."/>
            <person name="Nguyen N."/>
            <person name="Nicol R."/>
            <person name="Norbu C."/>
            <person name="Norbu N."/>
            <person name="Novod N."/>
            <person name="O'Neill B."/>
            <person name="Osman S."/>
            <person name="Markiewicz E."/>
            <person name="Oyono O.L."/>
            <person name="Patti C."/>
            <person name="Phunkhang P."/>
            <person name="Pierre F."/>
            <person name="Priest M."/>
            <person name="Raghuraman S."/>
            <person name="Rege F."/>
            <person name="Reyes R."/>
            <person name="Rise C."/>
            <person name="Rogov P."/>
            <person name="Ross K."/>
            <person name="Ryan E."/>
            <person name="Settipalli S."/>
            <person name="Shea T."/>
            <person name="Sherpa N."/>
            <person name="Shi L."/>
            <person name="Shih D."/>
            <person name="Sparrow T."/>
            <person name="Spaulding J."/>
            <person name="Stalker J."/>
            <person name="Stange-Thomann N."/>
            <person name="Stavropoulos S."/>
            <person name="Stone C."/>
            <person name="Strader C."/>
            <person name="Tesfaye S."/>
            <person name="Thomson T."/>
            <person name="Thoulutsang Y."/>
            <person name="Thoulutsang D."/>
            <person name="Topham K."/>
            <person name="Topping I."/>
            <person name="Tsamla T."/>
            <person name="Vassiliev H."/>
            <person name="Vo A."/>
            <person name="Wangchuk T."/>
            <person name="Wangdi T."/>
            <person name="Weiand M."/>
            <person name="Wilkinson J."/>
            <person name="Wilson A."/>
            <person name="Yadav S."/>
            <person name="Young G."/>
            <person name="Yu Q."/>
            <person name="Zembek L."/>
            <person name="Zhong D."/>
            <person name="Zimmer A."/>
            <person name="Zwirko Z."/>
            <person name="Jaffe D.B."/>
            <person name="Alvarez P."/>
            <person name="Brockman W."/>
            <person name="Butler J."/>
            <person name="Chin C."/>
            <person name="Gnerre S."/>
            <person name="Grabherr M."/>
            <person name="Kleber M."/>
            <person name="Mauceli E."/>
            <person name="MacCallum I."/>
        </authorList>
    </citation>
    <scope>NUCLEOTIDE SEQUENCE [LARGE SCALE GENOMIC DNA]</scope>
    <source>
        <strain evidence="2">Tucson 15287-2541.00</strain>
    </source>
</reference>
<dbReference type="Pfam" id="PF07248">
    <property type="entry name" value="DUF1431"/>
    <property type="match status" value="1"/>
</dbReference>
<dbReference type="PANTHER" id="PTHR20977:SF0">
    <property type="entry name" value="AT13385P-RELATED"/>
    <property type="match status" value="1"/>
</dbReference>
<dbReference type="SMART" id="SM00689">
    <property type="entry name" value="DM6"/>
    <property type="match status" value="1"/>
</dbReference>
<dbReference type="InterPro" id="IPR006611">
    <property type="entry name" value="DUF1431_DROsp"/>
</dbReference>
<dbReference type="OrthoDB" id="7812215at2759"/>
<accession>B4J5V6</accession>
<dbReference type="InParanoid" id="B4J5V6"/>
<evidence type="ECO:0000313" key="1">
    <source>
        <dbReference type="EMBL" id="EDW00799.1"/>
    </source>
</evidence>
<dbReference type="AlphaFoldDB" id="B4J5V6"/>
<dbReference type="HOGENOM" id="CLU_080000_0_0_1"/>
<dbReference type="EMBL" id="CH916367">
    <property type="protein sequence ID" value="EDW00799.1"/>
    <property type="molecule type" value="Genomic_DNA"/>
</dbReference>
<proteinExistence type="predicted"/>
<evidence type="ECO:0000313" key="2">
    <source>
        <dbReference type="Proteomes" id="UP000001070"/>
    </source>
</evidence>
<name>B4J5V6_DROGR</name>
<organism evidence="2">
    <name type="scientific">Drosophila grimshawi</name>
    <name type="common">Hawaiian fruit fly</name>
    <name type="synonym">Idiomyia grimshawi</name>
    <dbReference type="NCBI Taxonomy" id="7222"/>
    <lineage>
        <taxon>Eukaryota</taxon>
        <taxon>Metazoa</taxon>
        <taxon>Ecdysozoa</taxon>
        <taxon>Arthropoda</taxon>
        <taxon>Hexapoda</taxon>
        <taxon>Insecta</taxon>
        <taxon>Pterygota</taxon>
        <taxon>Neoptera</taxon>
        <taxon>Endopterygota</taxon>
        <taxon>Diptera</taxon>
        <taxon>Brachycera</taxon>
        <taxon>Muscomorpha</taxon>
        <taxon>Ephydroidea</taxon>
        <taxon>Drosophilidae</taxon>
        <taxon>Drosophila</taxon>
        <taxon>Hawaiian Drosophila</taxon>
    </lineage>
</organism>
<dbReference type="KEGG" id="dgr:6560797"/>
<sequence length="300" mass="34616">MLRNLVKSLTTCSITKYKPFYLSNVKYFGSGKPPSNHDNNSPLECPETKTEICQPLSKRQCSPTDPPVRPCNEQDCSPNPQYSCCRDANIAKNICEMPVKAKPKPKQFVSMWPQPIKGKPMEYTMWNYPPECCPTCPDVPFDAMYYRPSDKCRQFQRTWSECCPRMVPKRICCWCDAIPPEVSRRCLPLCPRTACTPTHEKKRMECENRMSTGCPRITMPCCRAARVPGKCHLTRQRTFCEKVKCPFPSYSECDRMEPAVIMERPPECRCFQVVSACDANRHRFGPYWCPSIKCVDPFKL</sequence>